<dbReference type="AlphaFoldDB" id="A0A4C1UXD8"/>
<feature type="transmembrane region" description="Helical" evidence="6">
    <location>
        <begin position="186"/>
        <end position="210"/>
    </location>
</feature>
<evidence type="ECO:0000256" key="2">
    <source>
        <dbReference type="ARBA" id="ARBA00022692"/>
    </source>
</evidence>
<dbReference type="OrthoDB" id="7265894at2759"/>
<evidence type="ECO:0000313" key="10">
    <source>
        <dbReference type="Proteomes" id="UP000299102"/>
    </source>
</evidence>
<accession>A0A4C1UXD8</accession>
<dbReference type="InterPro" id="IPR017452">
    <property type="entry name" value="GPCR_Rhodpsn_7TM"/>
</dbReference>
<evidence type="ECO:0000256" key="7">
    <source>
        <dbReference type="SAM" id="SignalP"/>
    </source>
</evidence>
<reference evidence="9 10" key="1">
    <citation type="journal article" date="2019" name="Commun. Biol.">
        <title>The bagworm genome reveals a unique fibroin gene that provides high tensile strength.</title>
        <authorList>
            <person name="Kono N."/>
            <person name="Nakamura H."/>
            <person name="Ohtoshi R."/>
            <person name="Tomita M."/>
            <person name="Numata K."/>
            <person name="Arakawa K."/>
        </authorList>
    </citation>
    <scope>NUCLEOTIDE SEQUENCE [LARGE SCALE GENOMIC DNA]</scope>
</reference>
<keyword evidence="3 6" id="KW-1133">Transmembrane helix</keyword>
<sequence length="366" mass="40530">MGTFAILISFSARQVAIALRWRRADEGHRMTSTGLVMPLSLLIRLQEEEVLTGRSDNMERSEAEAKGRRYFARWMKTVQSENIYSGKNFTLRVEHAKSSRDEKELGLPGPAPAHSAAVGHSRLADEATPTTGSQCWTKIRDVRTICRNSAPASLSLSTNMITIYVPPKVMLGECAWTIYDDNSRKMLGVALFIAGFCSVVLNAWLLGAFLKSPLLNQRSMLTLLNLCVACLVRSLVGGFVFAGLSAFYNRWLFDDTNCIVFGFLRHFIGVYQIEALTHMSIERYVMAKYYKKERKIVNVRHVNVLGASSGRGSMRSFVTTRTGYFAPAAPSGSIFGIVGQRGIAGSGRDGDLVDERACAKSYAFYA</sequence>
<feature type="domain" description="G-protein coupled receptors family 1 profile" evidence="8">
    <location>
        <begin position="201"/>
        <end position="285"/>
    </location>
</feature>
<keyword evidence="2 6" id="KW-0812">Transmembrane</keyword>
<gene>
    <name evidence="9" type="primary">SCOP1</name>
    <name evidence="9" type="ORF">EVAR_21599_1</name>
</gene>
<comment type="subcellular location">
    <subcellularLocation>
        <location evidence="1">Membrane</location>
    </subcellularLocation>
</comment>
<dbReference type="Gene3D" id="1.20.1070.10">
    <property type="entry name" value="Rhodopsin 7-helix transmembrane proteins"/>
    <property type="match status" value="1"/>
</dbReference>
<organism evidence="9 10">
    <name type="scientific">Eumeta variegata</name>
    <name type="common">Bagworm moth</name>
    <name type="synonym">Eumeta japonica</name>
    <dbReference type="NCBI Taxonomy" id="151549"/>
    <lineage>
        <taxon>Eukaryota</taxon>
        <taxon>Metazoa</taxon>
        <taxon>Ecdysozoa</taxon>
        <taxon>Arthropoda</taxon>
        <taxon>Hexapoda</taxon>
        <taxon>Insecta</taxon>
        <taxon>Pterygota</taxon>
        <taxon>Neoptera</taxon>
        <taxon>Endopterygota</taxon>
        <taxon>Lepidoptera</taxon>
        <taxon>Glossata</taxon>
        <taxon>Ditrysia</taxon>
        <taxon>Tineoidea</taxon>
        <taxon>Psychidae</taxon>
        <taxon>Oiketicinae</taxon>
        <taxon>Eumeta</taxon>
    </lineage>
</organism>
<comment type="caution">
    <text evidence="9">The sequence shown here is derived from an EMBL/GenBank/DDBJ whole genome shotgun (WGS) entry which is preliminary data.</text>
</comment>
<dbReference type="GO" id="GO:0016020">
    <property type="term" value="C:membrane"/>
    <property type="evidence" value="ECO:0007669"/>
    <property type="project" value="UniProtKB-SubCell"/>
</dbReference>
<keyword evidence="4 6" id="KW-0472">Membrane</keyword>
<evidence type="ECO:0000256" key="5">
    <source>
        <dbReference type="SAM" id="MobiDB-lite"/>
    </source>
</evidence>
<evidence type="ECO:0000256" key="4">
    <source>
        <dbReference type="ARBA" id="ARBA00023136"/>
    </source>
</evidence>
<feature type="transmembrane region" description="Helical" evidence="6">
    <location>
        <begin position="222"/>
        <end position="248"/>
    </location>
</feature>
<proteinExistence type="predicted"/>
<evidence type="ECO:0000256" key="1">
    <source>
        <dbReference type="ARBA" id="ARBA00004370"/>
    </source>
</evidence>
<dbReference type="PROSITE" id="PS50262">
    <property type="entry name" value="G_PROTEIN_RECEP_F1_2"/>
    <property type="match status" value="1"/>
</dbReference>
<evidence type="ECO:0000313" key="9">
    <source>
        <dbReference type="EMBL" id="GBP31161.1"/>
    </source>
</evidence>
<feature type="signal peptide" evidence="7">
    <location>
        <begin position="1"/>
        <end position="18"/>
    </location>
</feature>
<evidence type="ECO:0000259" key="8">
    <source>
        <dbReference type="PROSITE" id="PS50262"/>
    </source>
</evidence>
<feature type="chain" id="PRO_5020036280" evidence="7">
    <location>
        <begin position="19"/>
        <end position="366"/>
    </location>
</feature>
<dbReference type="SUPFAM" id="SSF81321">
    <property type="entry name" value="Family A G protein-coupled receptor-like"/>
    <property type="match status" value="1"/>
</dbReference>
<keyword evidence="10" id="KW-1185">Reference proteome</keyword>
<evidence type="ECO:0000256" key="6">
    <source>
        <dbReference type="SAM" id="Phobius"/>
    </source>
</evidence>
<feature type="region of interest" description="Disordered" evidence="5">
    <location>
        <begin position="100"/>
        <end position="129"/>
    </location>
</feature>
<dbReference type="Proteomes" id="UP000299102">
    <property type="component" value="Unassembled WGS sequence"/>
</dbReference>
<name>A0A4C1UXD8_EUMVA</name>
<dbReference type="EMBL" id="BGZK01000242">
    <property type="protein sequence ID" value="GBP31161.1"/>
    <property type="molecule type" value="Genomic_DNA"/>
</dbReference>
<keyword evidence="7" id="KW-0732">Signal</keyword>
<protein>
    <submittedName>
        <fullName evidence="9">Rhodopsin, GQ-coupled</fullName>
    </submittedName>
</protein>
<evidence type="ECO:0000256" key="3">
    <source>
        <dbReference type="ARBA" id="ARBA00022989"/>
    </source>
</evidence>